<proteinExistence type="predicted"/>
<dbReference type="SUPFAM" id="SSF63380">
    <property type="entry name" value="Riboflavin synthase domain-like"/>
    <property type="match status" value="1"/>
</dbReference>
<evidence type="ECO:0000313" key="2">
    <source>
        <dbReference type="EMBL" id="BCJ41139.1"/>
    </source>
</evidence>
<dbReference type="InterPro" id="IPR017938">
    <property type="entry name" value="Riboflavin_synthase-like_b-brl"/>
</dbReference>
<dbReference type="Gene3D" id="3.40.50.80">
    <property type="entry name" value="Nucleotide-binding domain of ferredoxin-NADP reductase (FNR) module"/>
    <property type="match status" value="1"/>
</dbReference>
<keyword evidence="3" id="KW-1185">Reference proteome</keyword>
<dbReference type="InterPro" id="IPR013113">
    <property type="entry name" value="SIP_FAD-bd"/>
</dbReference>
<gene>
    <name evidence="2" type="primary">mxcB</name>
    <name evidence="2" type="ORF">Aiant_17960</name>
</gene>
<name>A0ABM7LPD2_9ACTN</name>
<evidence type="ECO:0000313" key="3">
    <source>
        <dbReference type="Proteomes" id="UP000676967"/>
    </source>
</evidence>
<dbReference type="InterPro" id="IPR039261">
    <property type="entry name" value="FNR_nucleotide-bd"/>
</dbReference>
<reference evidence="2 3" key="1">
    <citation type="submission" date="2020-08" db="EMBL/GenBank/DDBJ databases">
        <title>Whole genome shotgun sequence of Actinoplanes ianthinogenes NBRC 13996.</title>
        <authorList>
            <person name="Komaki H."/>
            <person name="Tamura T."/>
        </authorList>
    </citation>
    <scope>NUCLEOTIDE SEQUENCE [LARGE SCALE GENOMIC DNA]</scope>
    <source>
        <strain evidence="2 3">NBRC 13996</strain>
    </source>
</reference>
<dbReference type="EMBL" id="AP023356">
    <property type="protein sequence ID" value="BCJ41139.1"/>
    <property type="molecule type" value="Genomic_DNA"/>
</dbReference>
<protein>
    <submittedName>
        <fullName evidence="2">Siderophore-interacting protein</fullName>
    </submittedName>
</protein>
<dbReference type="InterPro" id="IPR017927">
    <property type="entry name" value="FAD-bd_FR_type"/>
</dbReference>
<dbReference type="Pfam" id="PF08021">
    <property type="entry name" value="FAD_binding_9"/>
    <property type="match status" value="1"/>
</dbReference>
<dbReference type="PROSITE" id="PS51384">
    <property type="entry name" value="FAD_FR"/>
    <property type="match status" value="1"/>
</dbReference>
<feature type="domain" description="FAD-binding FR-type" evidence="1">
    <location>
        <begin position="21"/>
        <end position="144"/>
    </location>
</feature>
<accession>A0ABM7LPD2</accession>
<dbReference type="Pfam" id="PF04954">
    <property type="entry name" value="SIP"/>
    <property type="match status" value="1"/>
</dbReference>
<dbReference type="InterPro" id="IPR007037">
    <property type="entry name" value="SIP_rossman_dom"/>
</dbReference>
<dbReference type="Proteomes" id="UP000676967">
    <property type="component" value="Chromosome"/>
</dbReference>
<dbReference type="PANTHER" id="PTHR30157">
    <property type="entry name" value="FERRIC REDUCTASE, NADPH-DEPENDENT"/>
    <property type="match status" value="1"/>
</dbReference>
<evidence type="ECO:0000259" key="1">
    <source>
        <dbReference type="PROSITE" id="PS51384"/>
    </source>
</evidence>
<dbReference type="RefSeq" id="WP_189332486.1">
    <property type="nucleotide sequence ID" value="NZ_AP023356.1"/>
</dbReference>
<dbReference type="Gene3D" id="2.40.30.10">
    <property type="entry name" value="Translation factors"/>
    <property type="match status" value="1"/>
</dbReference>
<organism evidence="2 3">
    <name type="scientific">Actinoplanes ianthinogenes</name>
    <dbReference type="NCBI Taxonomy" id="122358"/>
    <lineage>
        <taxon>Bacteria</taxon>
        <taxon>Bacillati</taxon>
        <taxon>Actinomycetota</taxon>
        <taxon>Actinomycetes</taxon>
        <taxon>Micromonosporales</taxon>
        <taxon>Micromonosporaceae</taxon>
        <taxon>Actinoplanes</taxon>
    </lineage>
</organism>
<sequence>MAVLEAAAPTLDRRGTGLRDPQFLRGTVRRITYVTEHVKRITIVGAALCGLPVPPPAAKVRLFLPPAVTALPEFPLWTPRGLLWAPGASTAMRSYTVRRHDPGTGEIDVDILLHGNGPGSQWAATARTGARVGFLRPESGYLPRPDVARHLLIGDESALPAIAAILESLAPATSALAIVETGDRCYRRYPGAGPIRWLDRGDRAPGAALWEYVRELPAPDAAVQAFVAGEATPTRLIRQHLRDVWGLSTRDGTLQAKGYWAARPR</sequence>
<dbReference type="InterPro" id="IPR039374">
    <property type="entry name" value="SIP_fam"/>
</dbReference>
<dbReference type="PANTHER" id="PTHR30157:SF0">
    <property type="entry name" value="NADPH-DEPENDENT FERRIC-CHELATE REDUCTASE"/>
    <property type="match status" value="1"/>
</dbReference>
<dbReference type="CDD" id="cd06193">
    <property type="entry name" value="siderophore_interacting"/>
    <property type="match status" value="1"/>
</dbReference>